<dbReference type="GO" id="GO:0050660">
    <property type="term" value="F:flavin adenine dinucleotide binding"/>
    <property type="evidence" value="ECO:0007669"/>
    <property type="project" value="InterPro"/>
</dbReference>
<reference evidence="9" key="3">
    <citation type="submission" date="2025-09" db="UniProtKB">
        <authorList>
            <consortium name="Ensembl"/>
        </authorList>
    </citation>
    <scope>IDENTIFICATION</scope>
</reference>
<evidence type="ECO:0000313" key="10">
    <source>
        <dbReference type="Proteomes" id="UP000007875"/>
    </source>
</evidence>
<accession>H2YS52</accession>
<dbReference type="InterPro" id="IPR000172">
    <property type="entry name" value="GMC_OxRdtase_N"/>
</dbReference>
<dbReference type="Gene3D" id="3.50.50.60">
    <property type="entry name" value="FAD/NAD(P)-binding domain"/>
    <property type="match status" value="1"/>
</dbReference>
<evidence type="ECO:0000256" key="1">
    <source>
        <dbReference type="ARBA" id="ARBA00001974"/>
    </source>
</evidence>
<dbReference type="SUPFAM" id="SSF54373">
    <property type="entry name" value="FAD-linked reductases, C-terminal domain"/>
    <property type="match status" value="1"/>
</dbReference>
<protein>
    <recommendedName>
        <fullName evidence="7 8">Glucose-methanol-choline oxidoreductase N-terminal domain-containing protein</fullName>
    </recommendedName>
</protein>
<dbReference type="InterPro" id="IPR007867">
    <property type="entry name" value="GMC_OxRtase_C"/>
</dbReference>
<dbReference type="PANTHER" id="PTHR11552:SF147">
    <property type="entry name" value="CHOLINE DEHYDROGENASE, MITOCHONDRIAL"/>
    <property type="match status" value="1"/>
</dbReference>
<feature type="domain" description="Glucose-methanol-choline oxidoreductase N-terminal" evidence="7">
    <location>
        <begin position="79"/>
        <end position="102"/>
    </location>
</feature>
<feature type="binding site" evidence="5">
    <location>
        <position position="85"/>
    </location>
    <ligand>
        <name>FAD</name>
        <dbReference type="ChEBI" id="CHEBI:57692"/>
    </ligand>
</feature>
<name>H2YS52_CIOSA</name>
<dbReference type="GO" id="GO:0008812">
    <property type="term" value="F:choline dehydrogenase activity"/>
    <property type="evidence" value="ECO:0007669"/>
    <property type="project" value="TreeGrafter"/>
</dbReference>
<dbReference type="AlphaFoldDB" id="H2YS52"/>
<reference evidence="9" key="2">
    <citation type="submission" date="2025-08" db="UniProtKB">
        <authorList>
            <consortium name="Ensembl"/>
        </authorList>
    </citation>
    <scope>IDENTIFICATION</scope>
</reference>
<dbReference type="Proteomes" id="UP000007875">
    <property type="component" value="Unassembled WGS sequence"/>
</dbReference>
<dbReference type="PROSITE" id="PS00624">
    <property type="entry name" value="GMC_OXRED_2"/>
    <property type="match status" value="1"/>
</dbReference>
<evidence type="ECO:0000256" key="6">
    <source>
        <dbReference type="RuleBase" id="RU003968"/>
    </source>
</evidence>
<feature type="binding site" evidence="5">
    <location>
        <begin position="89"/>
        <end position="92"/>
    </location>
    <ligand>
        <name>FAD</name>
        <dbReference type="ChEBI" id="CHEBI:57692"/>
    </ligand>
</feature>
<dbReference type="PROSITE" id="PS00623">
    <property type="entry name" value="GMC_OXRED_1"/>
    <property type="match status" value="1"/>
</dbReference>
<dbReference type="Ensembl" id="ENSCSAVT00000008270.1">
    <property type="protein sequence ID" value="ENSCSAVP00000008162.1"/>
    <property type="gene ID" value="ENSCSAVG00000004854.1"/>
</dbReference>
<dbReference type="PIRSF" id="PIRSF000137">
    <property type="entry name" value="Alcohol_oxidase"/>
    <property type="match status" value="1"/>
</dbReference>
<feature type="binding site" evidence="5">
    <location>
        <begin position="7"/>
        <end position="8"/>
    </location>
    <ligand>
        <name>FAD</name>
        <dbReference type="ChEBI" id="CHEBI:57692"/>
    </ligand>
</feature>
<comment type="cofactor">
    <cofactor evidence="1 5">
        <name>FAD</name>
        <dbReference type="ChEBI" id="CHEBI:57692"/>
    </cofactor>
</comment>
<reference evidence="10" key="1">
    <citation type="submission" date="2003-08" db="EMBL/GenBank/DDBJ databases">
        <authorList>
            <person name="Birren B."/>
            <person name="Nusbaum C."/>
            <person name="Abebe A."/>
            <person name="Abouelleil A."/>
            <person name="Adekoya E."/>
            <person name="Ait-zahra M."/>
            <person name="Allen N."/>
            <person name="Allen T."/>
            <person name="An P."/>
            <person name="Anderson M."/>
            <person name="Anderson S."/>
            <person name="Arachchi H."/>
            <person name="Armbruster J."/>
            <person name="Bachantsang P."/>
            <person name="Baldwin J."/>
            <person name="Barry A."/>
            <person name="Bayul T."/>
            <person name="Blitshsteyn B."/>
            <person name="Bloom T."/>
            <person name="Blye J."/>
            <person name="Boguslavskiy L."/>
            <person name="Borowsky M."/>
            <person name="Boukhgalter B."/>
            <person name="Brunache A."/>
            <person name="Butler J."/>
            <person name="Calixte N."/>
            <person name="Calvo S."/>
            <person name="Camarata J."/>
            <person name="Campo K."/>
            <person name="Chang J."/>
            <person name="Cheshatsang Y."/>
            <person name="Citroen M."/>
            <person name="Collymore A."/>
            <person name="Considine T."/>
            <person name="Cook A."/>
            <person name="Cooke P."/>
            <person name="Corum B."/>
            <person name="Cuomo C."/>
            <person name="David R."/>
            <person name="Dawoe T."/>
            <person name="Degray S."/>
            <person name="Dodge S."/>
            <person name="Dooley K."/>
            <person name="Dorje P."/>
            <person name="Dorjee K."/>
            <person name="Dorris L."/>
            <person name="Duffey N."/>
            <person name="Dupes A."/>
            <person name="Elkins T."/>
            <person name="Engels R."/>
            <person name="Erickson J."/>
            <person name="Farina A."/>
            <person name="Faro S."/>
            <person name="Ferreira P."/>
            <person name="Fischer H."/>
            <person name="Fitzgerald M."/>
            <person name="Foley K."/>
            <person name="Gage D."/>
            <person name="Galagan J."/>
            <person name="Gearin G."/>
            <person name="Gnerre S."/>
            <person name="Gnirke A."/>
            <person name="Goyette A."/>
            <person name="Graham J."/>
            <person name="Grandbois E."/>
            <person name="Gyaltsen K."/>
            <person name="Hafez N."/>
            <person name="Hagopian D."/>
            <person name="Hagos B."/>
            <person name="Hall J."/>
            <person name="Hatcher B."/>
            <person name="Heller A."/>
            <person name="Higgins H."/>
            <person name="Honan T."/>
            <person name="Horn A."/>
            <person name="Houde N."/>
            <person name="Hughes L."/>
            <person name="Hulme W."/>
            <person name="Husby E."/>
            <person name="Iliev I."/>
            <person name="Jaffe D."/>
            <person name="Jones C."/>
            <person name="Kamal M."/>
            <person name="Kamat A."/>
            <person name="Kamvysselis M."/>
            <person name="Karlsson E."/>
            <person name="Kells C."/>
            <person name="Kieu A."/>
            <person name="Kisner P."/>
            <person name="Kodira C."/>
            <person name="Kulbokas E."/>
            <person name="Labutti K."/>
            <person name="Lama D."/>
            <person name="Landers T."/>
            <person name="Leger J."/>
            <person name="Levine S."/>
            <person name="Lewis D."/>
            <person name="Lewis T."/>
            <person name="Lindblad-toh K."/>
            <person name="Liu X."/>
            <person name="Lokyitsang T."/>
            <person name="Lokyitsang Y."/>
            <person name="Lucien O."/>
            <person name="Lui A."/>
            <person name="Ma L.J."/>
            <person name="Mabbitt R."/>
            <person name="Macdonald J."/>
            <person name="Maclean C."/>
            <person name="Major J."/>
            <person name="Manning J."/>
            <person name="Marabella R."/>
            <person name="Maru K."/>
            <person name="Matthews C."/>
            <person name="Mauceli E."/>
            <person name="Mccarthy M."/>
            <person name="Mcdonough S."/>
            <person name="Mcghee T."/>
            <person name="Meldrim J."/>
            <person name="Meneus L."/>
            <person name="Mesirov J."/>
            <person name="Mihalev A."/>
            <person name="Mihova T."/>
            <person name="Mikkelsen T."/>
            <person name="Mlenga V."/>
            <person name="Moru K."/>
            <person name="Mozes J."/>
            <person name="Mulrain L."/>
            <person name="Munson G."/>
            <person name="Naylor J."/>
            <person name="Newes C."/>
            <person name="Nguyen C."/>
            <person name="Nguyen N."/>
            <person name="Nguyen T."/>
            <person name="Nicol R."/>
            <person name="Nielsen C."/>
            <person name="Nizzari M."/>
            <person name="Norbu C."/>
            <person name="Norbu N."/>
            <person name="O'donnell P."/>
            <person name="Okoawo O."/>
            <person name="O'leary S."/>
            <person name="Omotosho B."/>
            <person name="O'neill K."/>
            <person name="Osman S."/>
            <person name="Parker S."/>
            <person name="Perrin D."/>
            <person name="Phunkhang P."/>
            <person name="Piqani B."/>
            <person name="Purcell S."/>
            <person name="Rachupka T."/>
            <person name="Ramasamy U."/>
            <person name="Rameau R."/>
            <person name="Ray V."/>
            <person name="Raymond C."/>
            <person name="Retta R."/>
            <person name="Richardson S."/>
            <person name="Rise C."/>
            <person name="Rodriguez J."/>
            <person name="Rogers J."/>
            <person name="Rogov P."/>
            <person name="Rutman M."/>
            <person name="Schupbach R."/>
            <person name="Seaman C."/>
            <person name="Settipalli S."/>
            <person name="Sharpe T."/>
            <person name="Sheridan J."/>
            <person name="Sherpa N."/>
            <person name="Shi J."/>
            <person name="Smirnov S."/>
            <person name="Smith C."/>
            <person name="Sougnez C."/>
            <person name="Spencer B."/>
            <person name="Stalker J."/>
            <person name="Stange-thomann N."/>
            <person name="Stavropoulos S."/>
            <person name="Stetson K."/>
            <person name="Stone C."/>
            <person name="Stone S."/>
            <person name="Stubbs M."/>
            <person name="Talamas J."/>
            <person name="Tchuinga P."/>
            <person name="Tenzing P."/>
            <person name="Tesfaye S."/>
            <person name="Theodore J."/>
            <person name="Thoulutsang Y."/>
            <person name="Topham K."/>
            <person name="Towey S."/>
            <person name="Tsamla T."/>
            <person name="Tsomo N."/>
            <person name="Vallee D."/>
            <person name="Vassiliev H."/>
            <person name="Venkataraman V."/>
            <person name="Vinson J."/>
            <person name="Vo A."/>
            <person name="Wade C."/>
            <person name="Wang S."/>
            <person name="Wangchuk T."/>
            <person name="Wangdi T."/>
            <person name="Whittaker C."/>
            <person name="Wilkinson J."/>
            <person name="Wu Y."/>
            <person name="Wyman D."/>
            <person name="Yadav S."/>
            <person name="Yang S."/>
            <person name="Yang X."/>
            <person name="Yeager S."/>
            <person name="Yee E."/>
            <person name="Young G."/>
            <person name="Zainoun J."/>
            <person name="Zembeck L."/>
            <person name="Zimmer A."/>
            <person name="Zody M."/>
            <person name="Lander E."/>
        </authorList>
    </citation>
    <scope>NUCLEOTIDE SEQUENCE [LARGE SCALE GENOMIC DNA]</scope>
</reference>
<evidence type="ECO:0000256" key="3">
    <source>
        <dbReference type="ARBA" id="ARBA00022630"/>
    </source>
</evidence>
<evidence type="ECO:0000256" key="2">
    <source>
        <dbReference type="ARBA" id="ARBA00010790"/>
    </source>
</evidence>
<organism evidence="9 10">
    <name type="scientific">Ciona savignyi</name>
    <name type="common">Pacific transparent sea squirt</name>
    <dbReference type="NCBI Taxonomy" id="51511"/>
    <lineage>
        <taxon>Eukaryota</taxon>
        <taxon>Metazoa</taxon>
        <taxon>Chordata</taxon>
        <taxon>Tunicata</taxon>
        <taxon>Ascidiacea</taxon>
        <taxon>Phlebobranchia</taxon>
        <taxon>Cionidae</taxon>
        <taxon>Ciona</taxon>
    </lineage>
</organism>
<feature type="binding site" evidence="5">
    <location>
        <position position="219"/>
    </location>
    <ligand>
        <name>FAD</name>
        <dbReference type="ChEBI" id="CHEBI:57692"/>
    </ligand>
</feature>
<keyword evidence="3 6" id="KW-0285">Flavoprotein</keyword>
<dbReference type="InParanoid" id="H2YS52"/>
<dbReference type="STRING" id="51511.ENSCSAVP00000008162"/>
<evidence type="ECO:0000256" key="5">
    <source>
        <dbReference type="PIRSR" id="PIRSR000137-2"/>
    </source>
</evidence>
<keyword evidence="10" id="KW-1185">Reference proteome</keyword>
<proteinExistence type="inferred from homology"/>
<dbReference type="PANTHER" id="PTHR11552">
    <property type="entry name" value="GLUCOSE-METHANOL-CHOLINE GMC OXIDOREDUCTASE"/>
    <property type="match status" value="1"/>
</dbReference>
<feature type="domain" description="Glucose-methanol-choline oxidoreductase N-terminal" evidence="8">
    <location>
        <begin position="259"/>
        <end position="273"/>
    </location>
</feature>
<dbReference type="OMA" id="EHAMGNA"/>
<dbReference type="InterPro" id="IPR012132">
    <property type="entry name" value="GMC_OxRdtase"/>
</dbReference>
<evidence type="ECO:0000256" key="4">
    <source>
        <dbReference type="ARBA" id="ARBA00022827"/>
    </source>
</evidence>
<dbReference type="Pfam" id="PF00732">
    <property type="entry name" value="GMC_oxred_N"/>
    <property type="match status" value="1"/>
</dbReference>
<dbReference type="InterPro" id="IPR036188">
    <property type="entry name" value="FAD/NAD-bd_sf"/>
</dbReference>
<dbReference type="SUPFAM" id="SSF51905">
    <property type="entry name" value="FAD/NAD(P)-binding domain"/>
    <property type="match status" value="1"/>
</dbReference>
<dbReference type="Gene3D" id="3.30.560.10">
    <property type="entry name" value="Glucose Oxidase, domain 3"/>
    <property type="match status" value="1"/>
</dbReference>
<sequence>VVVGSGTSGNVIATRLTESPNIKVLVLEAGDDDAPNPLISVPILCALAQKSSIDWEYKTIPQTHACKGLKEKSSLWPRGKTLGGTSSINNMVFARGSRHDYDEWEDMGAAGWGYDDVLPYFKKLEDVSNLGMNSEYRGKDGPLKLSYSYSHPVTHMFVDAARELGLENEDYNGKNGEGFGITQATILPDGQRENSVTSFIRPVISKRRDRLHIVARAHVRQVVFEDDGNQGKRASGVVYVRDGMEFKVRATKEVIVCGGAVGSPQLLMLSGIGPKEHLKSKGIEVVADLQGVGSNLQDHIMIPTTFHASNLTSYFAMDYTTVPRGIFPYLLGYGGPLTSAVAEANGYIRSRYAQVESANWEVLTMDMVSDVINLDQKVKQTQRMYDWAKSHNTNSIAHFAILAGLIRPSSVGTIRLNTSNYRDYPLIDPQYLTTKRDVEILIEAMRKIEELEKTEAFKKIGAKMELDHFGCGNQISPRSDDFYECLIRSITLTIYHPVGTAKIGSSDDIMAVVDPRLKVYKVNGLRVADASVIPSIPSANTQAACYMIGEKAADMIKQDW</sequence>
<evidence type="ECO:0000259" key="7">
    <source>
        <dbReference type="PROSITE" id="PS00623"/>
    </source>
</evidence>
<dbReference type="GO" id="GO:0005743">
    <property type="term" value="C:mitochondrial inner membrane"/>
    <property type="evidence" value="ECO:0007669"/>
    <property type="project" value="TreeGrafter"/>
</dbReference>
<evidence type="ECO:0000259" key="8">
    <source>
        <dbReference type="PROSITE" id="PS00624"/>
    </source>
</evidence>
<dbReference type="GeneTree" id="ENSGT00940000165117"/>
<dbReference type="eggNOG" id="KOG1238">
    <property type="taxonomic scope" value="Eukaryota"/>
</dbReference>
<evidence type="ECO:0000313" key="9">
    <source>
        <dbReference type="Ensembl" id="ENSCSAVP00000008162.1"/>
    </source>
</evidence>
<keyword evidence="4 5" id="KW-0274">FAD</keyword>
<dbReference type="Pfam" id="PF05199">
    <property type="entry name" value="GMC_oxred_C"/>
    <property type="match status" value="1"/>
</dbReference>
<comment type="similarity">
    <text evidence="2 6">Belongs to the GMC oxidoreductase family.</text>
</comment>